<sequence length="179" mass="19480">MFKFKLALVLFILLIYSKSQAQNSPQISVGAELGLPSGNFTALSGFGIGASLKADLPVSGNLAITFNGGYMNFFGKRNQIMSIQDLTYVPLKAGLKYQLSESFYAEGQLGAALALDNGQRTLFVWSPGIGNLFRLSGKNKLDLGIRYEVWTGKNDNLIILNTSSSKGFVGIRFAYVFDL</sequence>
<feature type="chain" id="PRO_5047209474" description="Outer membrane protein beta-barrel domain-containing protein" evidence="1">
    <location>
        <begin position="22"/>
        <end position="179"/>
    </location>
</feature>
<keyword evidence="1" id="KW-0732">Signal</keyword>
<evidence type="ECO:0000256" key="1">
    <source>
        <dbReference type="SAM" id="SignalP"/>
    </source>
</evidence>
<evidence type="ECO:0008006" key="4">
    <source>
        <dbReference type="Google" id="ProtNLM"/>
    </source>
</evidence>
<evidence type="ECO:0000313" key="2">
    <source>
        <dbReference type="EMBL" id="MBC6109827.1"/>
    </source>
</evidence>
<gene>
    <name evidence="2" type="ORF">H7U22_05280</name>
</gene>
<dbReference type="SUPFAM" id="SSF56925">
    <property type="entry name" value="OMPA-like"/>
    <property type="match status" value="1"/>
</dbReference>
<organism evidence="2 3">
    <name type="scientific">Pedobacter fastidiosus</name>
    <dbReference type="NCBI Taxonomy" id="2765361"/>
    <lineage>
        <taxon>Bacteria</taxon>
        <taxon>Pseudomonadati</taxon>
        <taxon>Bacteroidota</taxon>
        <taxon>Sphingobacteriia</taxon>
        <taxon>Sphingobacteriales</taxon>
        <taxon>Sphingobacteriaceae</taxon>
        <taxon>Pedobacter</taxon>
    </lineage>
</organism>
<reference evidence="2 3" key="1">
    <citation type="submission" date="2020-08" db="EMBL/GenBank/DDBJ databases">
        <authorList>
            <person name="Sun Q."/>
            <person name="Inoue M."/>
        </authorList>
    </citation>
    <scope>NUCLEOTIDE SEQUENCE [LARGE SCALE GENOMIC DNA]</scope>
    <source>
        <strain evidence="2 3">CCM 8938</strain>
    </source>
</reference>
<accession>A0ABR7KP24</accession>
<dbReference type="EMBL" id="JACRYL010000004">
    <property type="protein sequence ID" value="MBC6109827.1"/>
    <property type="molecule type" value="Genomic_DNA"/>
</dbReference>
<dbReference type="InterPro" id="IPR011250">
    <property type="entry name" value="OMP/PagP_B-barrel"/>
</dbReference>
<protein>
    <recommendedName>
        <fullName evidence="4">Outer membrane protein beta-barrel domain-containing protein</fullName>
    </recommendedName>
</protein>
<comment type="caution">
    <text evidence="2">The sequence shown here is derived from an EMBL/GenBank/DDBJ whole genome shotgun (WGS) entry which is preliminary data.</text>
</comment>
<keyword evidence="3" id="KW-1185">Reference proteome</keyword>
<name>A0ABR7KP24_9SPHI</name>
<feature type="signal peptide" evidence="1">
    <location>
        <begin position="1"/>
        <end position="21"/>
    </location>
</feature>
<dbReference type="Proteomes" id="UP000652755">
    <property type="component" value="Unassembled WGS sequence"/>
</dbReference>
<dbReference type="RefSeq" id="WP_187070311.1">
    <property type="nucleotide sequence ID" value="NZ_JACRYL010000004.1"/>
</dbReference>
<evidence type="ECO:0000313" key="3">
    <source>
        <dbReference type="Proteomes" id="UP000652755"/>
    </source>
</evidence>
<proteinExistence type="predicted"/>